<evidence type="ECO:0000256" key="9">
    <source>
        <dbReference type="ARBA" id="ARBA00022777"/>
    </source>
</evidence>
<keyword evidence="11" id="KW-0902">Two-component regulatory system</keyword>
<dbReference type="InterPro" id="IPR004358">
    <property type="entry name" value="Sig_transdc_His_kin-like_C"/>
</dbReference>
<dbReference type="PANTHER" id="PTHR44936">
    <property type="entry name" value="SENSOR PROTEIN CREC"/>
    <property type="match status" value="1"/>
</dbReference>
<dbReference type="SMART" id="SM00388">
    <property type="entry name" value="HisKA"/>
    <property type="match status" value="1"/>
</dbReference>
<comment type="caution">
    <text evidence="15">The sequence shown here is derived from an EMBL/GenBank/DDBJ whole genome shotgun (WGS) entry which is preliminary data.</text>
</comment>
<keyword evidence="9" id="KW-0418">Kinase</keyword>
<evidence type="ECO:0000256" key="12">
    <source>
        <dbReference type="ARBA" id="ARBA00023136"/>
    </source>
</evidence>
<evidence type="ECO:0000313" key="15">
    <source>
        <dbReference type="EMBL" id="MBO8424955.1"/>
    </source>
</evidence>
<dbReference type="Gene3D" id="1.10.287.130">
    <property type="match status" value="1"/>
</dbReference>
<dbReference type="Pfam" id="PF02518">
    <property type="entry name" value="HATPase_c"/>
    <property type="match status" value="1"/>
</dbReference>
<reference evidence="15" key="1">
    <citation type="submission" date="2020-10" db="EMBL/GenBank/DDBJ databases">
        <authorList>
            <person name="Gilroy R."/>
        </authorList>
    </citation>
    <scope>NUCLEOTIDE SEQUENCE</scope>
    <source>
        <strain evidence="15">8207</strain>
    </source>
</reference>
<gene>
    <name evidence="15" type="ORF">IAC69_00560</name>
</gene>
<evidence type="ECO:0000256" key="2">
    <source>
        <dbReference type="ARBA" id="ARBA00004429"/>
    </source>
</evidence>
<evidence type="ECO:0000256" key="1">
    <source>
        <dbReference type="ARBA" id="ARBA00000085"/>
    </source>
</evidence>
<evidence type="ECO:0000256" key="5">
    <source>
        <dbReference type="ARBA" id="ARBA00022519"/>
    </source>
</evidence>
<evidence type="ECO:0000256" key="13">
    <source>
        <dbReference type="SAM" id="Phobius"/>
    </source>
</evidence>
<dbReference type="InterPro" id="IPR036097">
    <property type="entry name" value="HisK_dim/P_sf"/>
</dbReference>
<dbReference type="InterPro" id="IPR050980">
    <property type="entry name" value="2C_sensor_his_kinase"/>
</dbReference>
<name>A0A9D9GRV4_9PROT</name>
<reference evidence="15" key="2">
    <citation type="journal article" date="2021" name="PeerJ">
        <title>Extensive microbial diversity within the chicken gut microbiome revealed by metagenomics and culture.</title>
        <authorList>
            <person name="Gilroy R."/>
            <person name="Ravi A."/>
            <person name="Getino M."/>
            <person name="Pursley I."/>
            <person name="Horton D.L."/>
            <person name="Alikhan N.F."/>
            <person name="Baker D."/>
            <person name="Gharbi K."/>
            <person name="Hall N."/>
            <person name="Watson M."/>
            <person name="Adriaenssens E.M."/>
            <person name="Foster-Nyarko E."/>
            <person name="Jarju S."/>
            <person name="Secka A."/>
            <person name="Antonio M."/>
            <person name="Oren A."/>
            <person name="Chaudhuri R.R."/>
            <person name="La Ragione R."/>
            <person name="Hildebrand F."/>
            <person name="Pallen M.J."/>
        </authorList>
    </citation>
    <scope>NUCLEOTIDE SEQUENCE</scope>
    <source>
        <strain evidence="15">8207</strain>
    </source>
</reference>
<keyword evidence="6" id="KW-0597">Phosphoprotein</keyword>
<dbReference type="InterPro" id="IPR003594">
    <property type="entry name" value="HATPase_dom"/>
</dbReference>
<dbReference type="GO" id="GO:0005886">
    <property type="term" value="C:plasma membrane"/>
    <property type="evidence" value="ECO:0007669"/>
    <property type="project" value="UniProtKB-SubCell"/>
</dbReference>
<dbReference type="SMART" id="SM00387">
    <property type="entry name" value="HATPase_c"/>
    <property type="match status" value="1"/>
</dbReference>
<dbReference type="Proteomes" id="UP000823630">
    <property type="component" value="Unassembled WGS sequence"/>
</dbReference>
<evidence type="ECO:0000256" key="4">
    <source>
        <dbReference type="ARBA" id="ARBA00022475"/>
    </source>
</evidence>
<comment type="subcellular location">
    <subcellularLocation>
        <location evidence="2">Cell inner membrane</location>
        <topology evidence="2">Multi-pass membrane protein</topology>
    </subcellularLocation>
</comment>
<evidence type="ECO:0000256" key="6">
    <source>
        <dbReference type="ARBA" id="ARBA00022553"/>
    </source>
</evidence>
<evidence type="ECO:0000259" key="14">
    <source>
        <dbReference type="PROSITE" id="PS50109"/>
    </source>
</evidence>
<evidence type="ECO:0000313" key="16">
    <source>
        <dbReference type="Proteomes" id="UP000823630"/>
    </source>
</evidence>
<accession>A0A9D9GRV4</accession>
<keyword evidence="7" id="KW-0808">Transferase</keyword>
<keyword evidence="8 13" id="KW-0812">Transmembrane</keyword>
<feature type="domain" description="Histidine kinase" evidence="14">
    <location>
        <begin position="231"/>
        <end position="426"/>
    </location>
</feature>
<dbReference type="Pfam" id="PF00512">
    <property type="entry name" value="HisKA"/>
    <property type="match status" value="1"/>
</dbReference>
<dbReference type="Gene3D" id="3.30.565.10">
    <property type="entry name" value="Histidine kinase-like ATPase, C-terminal domain"/>
    <property type="match status" value="1"/>
</dbReference>
<dbReference type="EC" id="2.7.13.3" evidence="3"/>
<comment type="catalytic activity">
    <reaction evidence="1">
        <text>ATP + protein L-histidine = ADP + protein N-phospho-L-histidine.</text>
        <dbReference type="EC" id="2.7.13.3"/>
    </reaction>
</comment>
<dbReference type="AlphaFoldDB" id="A0A9D9GRV4"/>
<sequence>MKLIPRSFLWRTILMILVPLIIAQVIIANVFFGNHWSRVHATLARSLAVEISTMINFMDQGDIDTARTMARDMGINISVNQKLNRPNKNDNNSREAGMLASELSNRVKRPATIYIDKGKRLVFIDIPTNDGKIATFGTSLYRIYSTSTEVFIIWLIGSILIVSILITPFIIMHTRSIRRIARAAGRFGRGLDAPGFQPTGSKEIREAAAAMITMKERLNRYNRTRTDMLNAVSHDLKAPLTRMRLAVETDAANKNDLLRDIDRMTEMVNGYLSFARGELPEIEQTTELPAMLLRIARDAAPDKNIETDFPVEPAQFYARPMALARAFGNIIENAARYAQNTIRITERDTSDTVEVIIEDDGPGIPDDKKRDAMRPFVRLDDARGEKTGGTGLGLSIAQTAIENHGGQIFLENSNLGGLRVRVVLPI</sequence>
<feature type="transmembrane region" description="Helical" evidence="13">
    <location>
        <begin position="12"/>
        <end position="32"/>
    </location>
</feature>
<evidence type="ECO:0000256" key="3">
    <source>
        <dbReference type="ARBA" id="ARBA00012438"/>
    </source>
</evidence>
<evidence type="ECO:0000256" key="10">
    <source>
        <dbReference type="ARBA" id="ARBA00022989"/>
    </source>
</evidence>
<dbReference type="SUPFAM" id="SSF47384">
    <property type="entry name" value="Homodimeric domain of signal transducing histidine kinase"/>
    <property type="match status" value="1"/>
</dbReference>
<keyword evidence="5" id="KW-0997">Cell inner membrane</keyword>
<keyword evidence="12 13" id="KW-0472">Membrane</keyword>
<evidence type="ECO:0000256" key="7">
    <source>
        <dbReference type="ARBA" id="ARBA00022679"/>
    </source>
</evidence>
<dbReference type="InterPro" id="IPR003661">
    <property type="entry name" value="HisK_dim/P_dom"/>
</dbReference>
<proteinExistence type="predicted"/>
<dbReference type="InterPro" id="IPR036890">
    <property type="entry name" value="HATPase_C_sf"/>
</dbReference>
<keyword evidence="10 13" id="KW-1133">Transmembrane helix</keyword>
<dbReference type="PRINTS" id="PR00344">
    <property type="entry name" value="BCTRLSENSOR"/>
</dbReference>
<dbReference type="InterPro" id="IPR005467">
    <property type="entry name" value="His_kinase_dom"/>
</dbReference>
<dbReference type="EMBL" id="JADINC010000010">
    <property type="protein sequence ID" value="MBO8424955.1"/>
    <property type="molecule type" value="Genomic_DNA"/>
</dbReference>
<protein>
    <recommendedName>
        <fullName evidence="3">histidine kinase</fullName>
        <ecNumber evidence="3">2.7.13.3</ecNumber>
    </recommendedName>
</protein>
<dbReference type="SUPFAM" id="SSF55874">
    <property type="entry name" value="ATPase domain of HSP90 chaperone/DNA topoisomerase II/histidine kinase"/>
    <property type="match status" value="1"/>
</dbReference>
<evidence type="ECO:0000256" key="8">
    <source>
        <dbReference type="ARBA" id="ARBA00022692"/>
    </source>
</evidence>
<evidence type="ECO:0000256" key="11">
    <source>
        <dbReference type="ARBA" id="ARBA00023012"/>
    </source>
</evidence>
<dbReference type="GO" id="GO:0000155">
    <property type="term" value="F:phosphorelay sensor kinase activity"/>
    <property type="evidence" value="ECO:0007669"/>
    <property type="project" value="InterPro"/>
</dbReference>
<dbReference type="CDD" id="cd00082">
    <property type="entry name" value="HisKA"/>
    <property type="match status" value="1"/>
</dbReference>
<keyword evidence="4" id="KW-1003">Cell membrane</keyword>
<organism evidence="15 16">
    <name type="scientific">Candidatus Enterousia avistercoris</name>
    <dbReference type="NCBI Taxonomy" id="2840788"/>
    <lineage>
        <taxon>Bacteria</taxon>
        <taxon>Pseudomonadati</taxon>
        <taxon>Pseudomonadota</taxon>
        <taxon>Alphaproteobacteria</taxon>
        <taxon>Candidatus Enterousia</taxon>
    </lineage>
</organism>
<feature type="transmembrane region" description="Helical" evidence="13">
    <location>
        <begin position="151"/>
        <end position="172"/>
    </location>
</feature>
<dbReference type="PROSITE" id="PS50109">
    <property type="entry name" value="HIS_KIN"/>
    <property type="match status" value="1"/>
</dbReference>
<dbReference type="PANTHER" id="PTHR44936:SF5">
    <property type="entry name" value="SENSOR HISTIDINE KINASE ENVZ"/>
    <property type="match status" value="1"/>
</dbReference>